<dbReference type="STRING" id="106549.A0A540M2W4"/>
<feature type="transmembrane region" description="Helical" evidence="1">
    <location>
        <begin position="595"/>
        <end position="615"/>
    </location>
</feature>
<dbReference type="InterPro" id="IPR026961">
    <property type="entry name" value="PGG_dom"/>
</dbReference>
<evidence type="ECO:0000256" key="1">
    <source>
        <dbReference type="SAM" id="Phobius"/>
    </source>
</evidence>
<dbReference type="Pfam" id="PF13962">
    <property type="entry name" value="PGG"/>
    <property type="match status" value="1"/>
</dbReference>
<feature type="transmembrane region" description="Helical" evidence="1">
    <location>
        <begin position="724"/>
        <end position="741"/>
    </location>
</feature>
<feature type="domain" description="PGG" evidence="2">
    <location>
        <begin position="585"/>
        <end position="694"/>
    </location>
</feature>
<dbReference type="GO" id="GO:0016020">
    <property type="term" value="C:membrane"/>
    <property type="evidence" value="ECO:0007669"/>
    <property type="project" value="TreeGrafter"/>
</dbReference>
<protein>
    <recommendedName>
        <fullName evidence="2">PGG domain-containing protein</fullName>
    </recommendedName>
</protein>
<keyword evidence="4" id="KW-1185">Reference proteome</keyword>
<name>A0A540M2W4_MALBA</name>
<dbReference type="PANTHER" id="PTHR24177">
    <property type="entry name" value="CASKIN"/>
    <property type="match status" value="1"/>
</dbReference>
<evidence type="ECO:0000313" key="4">
    <source>
        <dbReference type="Proteomes" id="UP000315295"/>
    </source>
</evidence>
<feature type="transmembrane region" description="Helical" evidence="1">
    <location>
        <begin position="701"/>
        <end position="718"/>
    </location>
</feature>
<feature type="transmembrane region" description="Helical" evidence="1">
    <location>
        <begin position="672"/>
        <end position="694"/>
    </location>
</feature>
<dbReference type="Proteomes" id="UP000315295">
    <property type="component" value="Unassembled WGS sequence"/>
</dbReference>
<dbReference type="EMBL" id="VIEB01000377">
    <property type="protein sequence ID" value="TQD93084.1"/>
    <property type="molecule type" value="Genomic_DNA"/>
</dbReference>
<evidence type="ECO:0000259" key="2">
    <source>
        <dbReference type="Pfam" id="PF13962"/>
    </source>
</evidence>
<proteinExistence type="predicted"/>
<accession>A0A540M2W4</accession>
<organism evidence="3 4">
    <name type="scientific">Malus baccata</name>
    <name type="common">Siberian crab apple</name>
    <name type="synonym">Pyrus baccata</name>
    <dbReference type="NCBI Taxonomy" id="106549"/>
    <lineage>
        <taxon>Eukaryota</taxon>
        <taxon>Viridiplantae</taxon>
        <taxon>Streptophyta</taxon>
        <taxon>Embryophyta</taxon>
        <taxon>Tracheophyta</taxon>
        <taxon>Spermatophyta</taxon>
        <taxon>Magnoliopsida</taxon>
        <taxon>eudicotyledons</taxon>
        <taxon>Gunneridae</taxon>
        <taxon>Pentapetalae</taxon>
        <taxon>rosids</taxon>
        <taxon>fabids</taxon>
        <taxon>Rosales</taxon>
        <taxon>Rosaceae</taxon>
        <taxon>Amygdaloideae</taxon>
        <taxon>Maleae</taxon>
        <taxon>Malus</taxon>
    </lineage>
</organism>
<keyword evidence="1" id="KW-0812">Transmembrane</keyword>
<feature type="transmembrane region" description="Helical" evidence="1">
    <location>
        <begin position="627"/>
        <end position="652"/>
    </location>
</feature>
<comment type="caution">
    <text evidence="3">The sequence shown here is derived from an EMBL/GenBank/DDBJ whole genome shotgun (WGS) entry which is preliminary data.</text>
</comment>
<dbReference type="Pfam" id="PF14223">
    <property type="entry name" value="Retrotran_gag_2"/>
    <property type="match status" value="1"/>
</dbReference>
<keyword evidence="1" id="KW-0472">Membrane</keyword>
<dbReference type="PANTHER" id="PTHR24177:SF329">
    <property type="entry name" value="ANKYRIN REPEAT PROTEIN"/>
    <property type="match status" value="1"/>
</dbReference>
<sequence>MAATVISSVIANLKVLSHDNYEDWSFHFKTYLLAEDLWEVVEETSEPPRQEDGEVEFLVWRKNNAKVLHAIHTGFVDDTHFIIRVISSAKVAWDTLAEKLKPTDQALENTEDVPLMAHEELNTGLTRNEEYYKTNGDFNEFPHHQPLIDAVAKGDWSSAKKYLTIHPDAIRERGSLSGLTALHMAVSMENEYMAKEVVEWMTEEDLEIEDANGVTAIALATLIGPEVARCIIEKNKRLLCIPCNILQNMIPLIMACHGGHWGLARYLYSVTPLEALTSTQDNCRTGADLISHCFSSKELDIALDLIQRCPNLTFATNSTGKTLLEELACMPSLFSSGTHLRFWQQWIYKSIDIRHASGIHDVRIDVQKQANDPVNDQRDLIIRSVMALLQGLVSNLRKFFGIDHMYKMKQIHVQSLEVLQGMCKMTEGLSLKQMQGSSIQTALFKAVEHGNDEFLRQLFTANILALGIYDENAKGMFQFSIECRQEKVYNFFHEFIQIMNVRTESRVDKFNNTLLHSAARLSPPAQLKHIQCAALQMQRELQWFKEVEKIVPSKFLEVVNHPDGMTARDLFTKNHKELAKEGERSMKATATSCTVVAALIVTIMFIAVFSVPGGSKAGFPVFLNKRIFMVFIVADVFSLFSATTSVVTFLGILNSRYAEDDFLKSLQTKMMIGLFTLFSSIVTMMTAFSSTLFLMLEAKKWLVYPMILLASVPVVSFVWMQFSLIVEIFISTYGAGIFLINKKSKPWSFSSS</sequence>
<keyword evidence="1" id="KW-1133">Transmembrane helix</keyword>
<gene>
    <name evidence="3" type="ORF">C1H46_021291</name>
</gene>
<dbReference type="AlphaFoldDB" id="A0A540M2W4"/>
<dbReference type="Gene3D" id="1.25.40.20">
    <property type="entry name" value="Ankyrin repeat-containing domain"/>
    <property type="match status" value="1"/>
</dbReference>
<evidence type="ECO:0000313" key="3">
    <source>
        <dbReference type="EMBL" id="TQD93084.1"/>
    </source>
</evidence>
<dbReference type="InterPro" id="IPR036770">
    <property type="entry name" value="Ankyrin_rpt-contain_sf"/>
</dbReference>
<reference evidence="3 4" key="1">
    <citation type="journal article" date="2019" name="G3 (Bethesda)">
        <title>Sequencing of a Wild Apple (Malus baccata) Genome Unravels the Differences Between Cultivated and Wild Apple Species Regarding Disease Resistance and Cold Tolerance.</title>
        <authorList>
            <person name="Chen X."/>
        </authorList>
    </citation>
    <scope>NUCLEOTIDE SEQUENCE [LARGE SCALE GENOMIC DNA]</scope>
    <source>
        <strain evidence="4">cv. Shandingzi</strain>
        <tissue evidence="3">Leaves</tissue>
    </source>
</reference>
<dbReference type="SUPFAM" id="SSF48403">
    <property type="entry name" value="Ankyrin repeat"/>
    <property type="match status" value="1"/>
</dbReference>